<keyword evidence="2" id="KW-0812">Transmembrane</keyword>
<dbReference type="PANTHER" id="PTHR30386">
    <property type="entry name" value="MEMBRANE FUSION SUBUNIT OF EMRAB-TOLC MULTIDRUG EFFLUX PUMP"/>
    <property type="match status" value="1"/>
</dbReference>
<dbReference type="SUPFAM" id="SSF51230">
    <property type="entry name" value="Single hybrid motif"/>
    <property type="match status" value="1"/>
</dbReference>
<keyword evidence="4" id="KW-1185">Reference proteome</keyword>
<evidence type="ECO:0000313" key="4">
    <source>
        <dbReference type="Proteomes" id="UP001501410"/>
    </source>
</evidence>
<reference evidence="4" key="1">
    <citation type="journal article" date="2019" name="Int. J. Syst. Evol. Microbiol.">
        <title>The Global Catalogue of Microorganisms (GCM) 10K type strain sequencing project: providing services to taxonomists for standard genome sequencing and annotation.</title>
        <authorList>
            <consortium name="The Broad Institute Genomics Platform"/>
            <consortium name="The Broad Institute Genome Sequencing Center for Infectious Disease"/>
            <person name="Wu L."/>
            <person name="Ma J."/>
        </authorList>
    </citation>
    <scope>NUCLEOTIDE SEQUENCE [LARGE SCALE GENOMIC DNA]</scope>
    <source>
        <strain evidence="4">JCM 31921</strain>
    </source>
</reference>
<feature type="coiled-coil region" evidence="1">
    <location>
        <begin position="244"/>
        <end position="271"/>
    </location>
</feature>
<organism evidence="3 4">
    <name type="scientific">Rurimicrobium arvi</name>
    <dbReference type="NCBI Taxonomy" id="2049916"/>
    <lineage>
        <taxon>Bacteria</taxon>
        <taxon>Pseudomonadati</taxon>
        <taxon>Bacteroidota</taxon>
        <taxon>Chitinophagia</taxon>
        <taxon>Chitinophagales</taxon>
        <taxon>Chitinophagaceae</taxon>
        <taxon>Rurimicrobium</taxon>
    </lineage>
</organism>
<evidence type="ECO:0000256" key="1">
    <source>
        <dbReference type="SAM" id="Coils"/>
    </source>
</evidence>
<dbReference type="SUPFAM" id="SSF56954">
    <property type="entry name" value="Outer membrane efflux proteins (OEP)"/>
    <property type="match status" value="1"/>
</dbReference>
<dbReference type="PANTHER" id="PTHR30386:SF27">
    <property type="entry name" value="MEMBRANE FUSION PROTEIN (MFP) FAMILY PROTEIN"/>
    <property type="match status" value="1"/>
</dbReference>
<keyword evidence="2" id="KW-0472">Membrane</keyword>
<dbReference type="InterPro" id="IPR011053">
    <property type="entry name" value="Single_hybrid_motif"/>
</dbReference>
<feature type="transmembrane region" description="Helical" evidence="2">
    <location>
        <begin position="34"/>
        <end position="51"/>
    </location>
</feature>
<dbReference type="InterPro" id="IPR050739">
    <property type="entry name" value="MFP"/>
</dbReference>
<keyword evidence="2" id="KW-1133">Transmembrane helix</keyword>
<dbReference type="Proteomes" id="UP001501410">
    <property type="component" value="Unassembled WGS sequence"/>
</dbReference>
<dbReference type="Gene3D" id="2.40.50.100">
    <property type="match status" value="1"/>
</dbReference>
<protein>
    <submittedName>
        <fullName evidence="3">Biotin/lipoyl-binding protein</fullName>
    </submittedName>
</protein>
<accession>A0ABP8MI91</accession>
<comment type="caution">
    <text evidence="3">The sequence shown here is derived from an EMBL/GenBank/DDBJ whole genome shotgun (WGS) entry which is preliminary data.</text>
</comment>
<evidence type="ECO:0000256" key="2">
    <source>
        <dbReference type="SAM" id="Phobius"/>
    </source>
</evidence>
<keyword evidence="1" id="KW-0175">Coiled coil</keyword>
<dbReference type="EMBL" id="BAABEZ010000002">
    <property type="protein sequence ID" value="GAA4449994.1"/>
    <property type="molecule type" value="Genomic_DNA"/>
</dbReference>
<proteinExistence type="predicted"/>
<gene>
    <name evidence="3" type="ORF">GCM10023092_05180</name>
</gene>
<dbReference type="RefSeq" id="WP_344822380.1">
    <property type="nucleotide sequence ID" value="NZ_BAABEZ010000002.1"/>
</dbReference>
<sequence>MKEIKETLASQHPGIGFKAFDTIYRSDKQSRVKYWFYIILLMLVVLLFLPWTQNIRSKGYITTLKQEHRPQELNSIISGRIVKWYVKEGDHVNTGDTIAQLGEVKDAYLDPELLKRTEQQINAKKASIGFYNTKVAATDAQLNAMQQALQLKLRQLSMKVISDSMEVIAATNDMKIAEEQYRRQRIMRDSGLASMVQLEQRNQYYQSALAKKTGAEVKLMNTRIELNQVTQEYAEKMFKAQGERAAAQSDVAAGSAEVAKLENQYANYKIRNGLYYLIAPQSGQVVQASKAGINEILKEGEKIAEIVPDEIDYAVELYVRPVDLPLLSVGSEVRFLFDGYPAIVFSGWPQASYGTFSGKIKAIENRVGVNGLFRILVGENAAYKPWPENLRMGAGAQGIALLKDVPIWYELWRNINGFPPDYYKPNTKEYEKVKK</sequence>
<name>A0ABP8MI91_9BACT</name>
<evidence type="ECO:0000313" key="3">
    <source>
        <dbReference type="EMBL" id="GAA4449994.1"/>
    </source>
</evidence>